<feature type="chain" id="PRO_5008145462" evidence="1">
    <location>
        <begin position="22"/>
        <end position="192"/>
    </location>
</feature>
<accession>A0A183A0Z9</accession>
<name>A0A183A0Z9_9TREM</name>
<evidence type="ECO:0000313" key="2">
    <source>
        <dbReference type="WBParaSite" id="ECPE_0000063401-mRNA-1"/>
    </source>
</evidence>
<feature type="signal peptide" evidence="1">
    <location>
        <begin position="1"/>
        <end position="21"/>
    </location>
</feature>
<proteinExistence type="predicted"/>
<dbReference type="Gene3D" id="2.60.120.260">
    <property type="entry name" value="Galactose-binding domain-like"/>
    <property type="match status" value="1"/>
</dbReference>
<keyword evidence="1" id="KW-0732">Signal</keyword>
<organism evidence="2">
    <name type="scientific">Echinostoma caproni</name>
    <dbReference type="NCBI Taxonomy" id="27848"/>
    <lineage>
        <taxon>Eukaryota</taxon>
        <taxon>Metazoa</taxon>
        <taxon>Spiralia</taxon>
        <taxon>Lophotrochozoa</taxon>
        <taxon>Platyhelminthes</taxon>
        <taxon>Trematoda</taxon>
        <taxon>Digenea</taxon>
        <taxon>Plagiorchiida</taxon>
        <taxon>Echinostomata</taxon>
        <taxon>Echinostomatoidea</taxon>
        <taxon>Echinostomatidae</taxon>
        <taxon>Echinostoma</taxon>
    </lineage>
</organism>
<dbReference type="SUPFAM" id="SSF49785">
    <property type="entry name" value="Galactose-binding domain-like"/>
    <property type="match status" value="1"/>
</dbReference>
<dbReference type="InterPro" id="IPR008979">
    <property type="entry name" value="Galactose-bd-like_sf"/>
</dbReference>
<dbReference type="AlphaFoldDB" id="A0A183A0Z9"/>
<protein>
    <submittedName>
        <fullName evidence="2">BURP domain-containing protein</fullName>
    </submittedName>
</protein>
<reference evidence="2" key="1">
    <citation type="submission" date="2016-06" db="UniProtKB">
        <authorList>
            <consortium name="WormBaseParasite"/>
        </authorList>
    </citation>
    <scope>IDENTIFICATION</scope>
</reference>
<dbReference type="WBParaSite" id="ECPE_0000063401-mRNA-1">
    <property type="protein sequence ID" value="ECPE_0000063401-mRNA-1"/>
    <property type="gene ID" value="ECPE_0000063401"/>
</dbReference>
<sequence>LIWACTSTVTWLLLLASQTYTQVVSAATAERHPRMSQIEPTFSPEQTQCIHSLLSDQYRIPPTAFTATSDLGESGGARRYTAENLRSEKTERAWCPNRRVGTELTEFVQVDMGEMNAITKMVISGLHAEEGVSLTRVCQSTINLLSSCACLAAPVCLLTKAVSFIPISAYYFRHILFYSTKKFQGIQLHRFA</sequence>
<evidence type="ECO:0000256" key="1">
    <source>
        <dbReference type="SAM" id="SignalP"/>
    </source>
</evidence>